<evidence type="ECO:0000256" key="1">
    <source>
        <dbReference type="SAM" id="Coils"/>
    </source>
</evidence>
<feature type="coiled-coil region" evidence="1">
    <location>
        <begin position="4"/>
        <end position="31"/>
    </location>
</feature>
<name>A0A117PPR8_9ACTN</name>
<dbReference type="OrthoDB" id="4258820at2"/>
<dbReference type="SUPFAM" id="SSF52172">
    <property type="entry name" value="CheY-like"/>
    <property type="match status" value="1"/>
</dbReference>
<sequence>MTQHEEPAEKIEELQAEVAQLRQALASHAVVDQAIGVVIALSGLTPERGWEVLRTVSQHTNIKLRDVARHVVRWPDAGSLPTDIRRALRRALVEARAVHGGRSLVDPDQRCRGRDGALSGKTE</sequence>
<protein>
    <recommendedName>
        <fullName evidence="3">ANTAR domain-containing protein</fullName>
    </recommendedName>
</protein>
<dbReference type="InterPro" id="IPR011006">
    <property type="entry name" value="CheY-like_superfamily"/>
</dbReference>
<dbReference type="RefSeq" id="WP_051832493.1">
    <property type="nucleotide sequence ID" value="NZ_JBEYZI010000029.1"/>
</dbReference>
<dbReference type="PROSITE" id="PS50921">
    <property type="entry name" value="ANTAR"/>
    <property type="match status" value="1"/>
</dbReference>
<organism evidence="4 5">
    <name type="scientific">Streptomyces pseudovenezuelae</name>
    <dbReference type="NCBI Taxonomy" id="67350"/>
    <lineage>
        <taxon>Bacteria</taxon>
        <taxon>Bacillati</taxon>
        <taxon>Actinomycetota</taxon>
        <taxon>Actinomycetes</taxon>
        <taxon>Kitasatosporales</taxon>
        <taxon>Streptomycetaceae</taxon>
        <taxon>Streptomyces</taxon>
        <taxon>Streptomyces aurantiacus group</taxon>
    </lineage>
</organism>
<dbReference type="InterPro" id="IPR036388">
    <property type="entry name" value="WH-like_DNA-bd_sf"/>
</dbReference>
<comment type="caution">
    <text evidence="4">The sequence shown here is derived from an EMBL/GenBank/DDBJ whole genome shotgun (WGS) entry which is preliminary data.</text>
</comment>
<reference evidence="4 5" key="1">
    <citation type="submission" date="2015-10" db="EMBL/GenBank/DDBJ databases">
        <title>Draft genome sequence of Streptomyces pseudovenezuelae DSM 40212, type strain for the species Streptomyces pseudovenezuelae.</title>
        <authorList>
            <person name="Ruckert C."/>
            <person name="Winkler A."/>
            <person name="Kalinowski J."/>
            <person name="Kampfer P."/>
            <person name="Glaeser S."/>
        </authorList>
    </citation>
    <scope>NUCLEOTIDE SEQUENCE [LARGE SCALE GENOMIC DNA]</scope>
    <source>
        <strain evidence="4 5">DSM 40212</strain>
    </source>
</reference>
<dbReference type="InterPro" id="IPR005561">
    <property type="entry name" value="ANTAR"/>
</dbReference>
<dbReference type="Gene3D" id="1.10.10.10">
    <property type="entry name" value="Winged helix-like DNA-binding domain superfamily/Winged helix DNA-binding domain"/>
    <property type="match status" value="1"/>
</dbReference>
<dbReference type="Proteomes" id="UP000053039">
    <property type="component" value="Unassembled WGS sequence"/>
</dbReference>
<evidence type="ECO:0000256" key="2">
    <source>
        <dbReference type="SAM" id="MobiDB-lite"/>
    </source>
</evidence>
<accession>A0A117PPR8</accession>
<feature type="compositionally biased region" description="Basic and acidic residues" evidence="2">
    <location>
        <begin position="105"/>
        <end position="115"/>
    </location>
</feature>
<feature type="region of interest" description="Disordered" evidence="2">
    <location>
        <begin position="103"/>
        <end position="123"/>
    </location>
</feature>
<keyword evidence="1" id="KW-0175">Coiled coil</keyword>
<evidence type="ECO:0000313" key="5">
    <source>
        <dbReference type="Proteomes" id="UP000053039"/>
    </source>
</evidence>
<dbReference type="SMART" id="SM01012">
    <property type="entry name" value="ANTAR"/>
    <property type="match status" value="1"/>
</dbReference>
<dbReference type="GO" id="GO:0003723">
    <property type="term" value="F:RNA binding"/>
    <property type="evidence" value="ECO:0007669"/>
    <property type="project" value="InterPro"/>
</dbReference>
<dbReference type="EMBL" id="LMWM01000030">
    <property type="protein sequence ID" value="KUM85012.1"/>
    <property type="molecule type" value="Genomic_DNA"/>
</dbReference>
<gene>
    <name evidence="4" type="ORF">AQI94_28435</name>
</gene>
<proteinExistence type="predicted"/>
<evidence type="ECO:0000313" key="4">
    <source>
        <dbReference type="EMBL" id="KUM85012.1"/>
    </source>
</evidence>
<dbReference type="Pfam" id="PF03861">
    <property type="entry name" value="ANTAR"/>
    <property type="match status" value="1"/>
</dbReference>
<feature type="domain" description="ANTAR" evidence="3">
    <location>
        <begin position="11"/>
        <end position="72"/>
    </location>
</feature>
<dbReference type="AlphaFoldDB" id="A0A117PPR8"/>
<evidence type="ECO:0000259" key="3">
    <source>
        <dbReference type="PROSITE" id="PS50921"/>
    </source>
</evidence>